<evidence type="ECO:0000256" key="3">
    <source>
        <dbReference type="SAM" id="SignalP"/>
    </source>
</evidence>
<comment type="caution">
    <text evidence="4">The sequence shown here is derived from an EMBL/GenBank/DDBJ whole genome shotgun (WGS) entry which is preliminary data.</text>
</comment>
<dbReference type="OrthoDB" id="3235892at2"/>
<feature type="region of interest" description="Disordered" evidence="2">
    <location>
        <begin position="27"/>
        <end position="49"/>
    </location>
</feature>
<dbReference type="PROSITE" id="PS51257">
    <property type="entry name" value="PROKAR_LIPOPROTEIN"/>
    <property type="match status" value="1"/>
</dbReference>
<dbReference type="RefSeq" id="WP_115481679.1">
    <property type="nucleotide sequence ID" value="NZ_QRCT01000019.1"/>
</dbReference>
<feature type="chain" id="PRO_5039103409" evidence="3">
    <location>
        <begin position="21"/>
        <end position="586"/>
    </location>
</feature>
<proteinExistence type="predicted"/>
<dbReference type="Proteomes" id="UP000255036">
    <property type="component" value="Unassembled WGS sequence"/>
</dbReference>
<dbReference type="EMBL" id="QRCT01000019">
    <property type="protein sequence ID" value="RDU23810.1"/>
    <property type="molecule type" value="Genomic_DNA"/>
</dbReference>
<gene>
    <name evidence="4" type="ORF">DWV06_08105</name>
</gene>
<feature type="compositionally biased region" description="Polar residues" evidence="2">
    <location>
        <begin position="27"/>
        <end position="45"/>
    </location>
</feature>
<reference evidence="4 5" key="1">
    <citation type="submission" date="2018-07" db="EMBL/GenBank/DDBJ databases">
        <title>Anaerosacharophilus polymeroproducens gen. nov. sp. nov., an anaerobic bacterium isolated from salt field.</title>
        <authorList>
            <person name="Kim W."/>
            <person name="Yang S.-H."/>
            <person name="Oh J."/>
            <person name="Lee J.-H."/>
            <person name="Kwon K.K."/>
        </authorList>
    </citation>
    <scope>NUCLEOTIDE SEQUENCE [LARGE SCALE GENOMIC DNA]</scope>
    <source>
        <strain evidence="4 5">MCWD5</strain>
    </source>
</reference>
<feature type="signal peptide" evidence="3">
    <location>
        <begin position="1"/>
        <end position="20"/>
    </location>
</feature>
<dbReference type="PANTHER" id="PTHR43649:SF33">
    <property type="entry name" value="POLYGALACTURONAN_RHAMNOGALACTURONAN-BINDING PROTEIN YTCQ"/>
    <property type="match status" value="1"/>
</dbReference>
<keyword evidence="5" id="KW-1185">Reference proteome</keyword>
<keyword evidence="1 3" id="KW-0732">Signal</keyword>
<evidence type="ECO:0000313" key="4">
    <source>
        <dbReference type="EMBL" id="RDU23810.1"/>
    </source>
</evidence>
<dbReference type="Gene3D" id="3.40.190.10">
    <property type="entry name" value="Periplasmic binding protein-like II"/>
    <property type="match status" value="2"/>
</dbReference>
<name>A0A371AWG9_9FIRM</name>
<sequence length="586" mass="66712">MKLKNVAAGMMVFVLIVSMAACGERTTTTNLQSEDTTKENQSSDETGSEMLDLEEIIPEKTVTLNVYSQVANYQGEQIGWFAKVIKDKFNVKLNIINDGTDGVFATRMESGNLGDIVIFGNDTDQYHQAIDKGMLLNWNEDQILADYGPYMNKNMTKAFEKNKKISGGKIYGFGHDVAVKKNSYGEFEYHPDIRWDLYQKIGSPNVDTLEDYVNVLKKMKEICPKSDSGKETYGVSLFNDWDGDMVMFVKATATNFFGVDEFGVGFYDAETGDFQGCLEDNGYYTRCLKFYNSLYREGLLDPDSMTQGYDGCMEDYKDGTAFFCIFGWMAAPLYNSTEHVNQGKMMLPLAAKEQDTLVYGLNTNGNNRVWAIGENTQHPELCMAIINWLCTPEGRLITEYGPKGVCWDYDEKRNALITDFGYEVKNSAELKMPEDSGYDGLWKDGCPQFNNTTWSLYTENPESNGETYYYKYWPNVLARKVSPVEKSWREATKSITSKDYLSKFKFSVSKPNTYSASIKSDELDTTYNQVTKCIKDGSWQAIYAKSDEEFNRIVEKMKTEAASYGYQQCIDWCKREAKLRKASEEK</sequence>
<dbReference type="PANTHER" id="PTHR43649">
    <property type="entry name" value="ARABINOSE-BINDING PROTEIN-RELATED"/>
    <property type="match status" value="1"/>
</dbReference>
<dbReference type="InterPro" id="IPR050490">
    <property type="entry name" value="Bact_solute-bd_prot1"/>
</dbReference>
<evidence type="ECO:0000313" key="5">
    <source>
        <dbReference type="Proteomes" id="UP000255036"/>
    </source>
</evidence>
<dbReference type="AlphaFoldDB" id="A0A371AWG9"/>
<protein>
    <submittedName>
        <fullName evidence="4">Extracellular solute-binding protein</fullName>
    </submittedName>
</protein>
<evidence type="ECO:0000256" key="2">
    <source>
        <dbReference type="SAM" id="MobiDB-lite"/>
    </source>
</evidence>
<organism evidence="4 5">
    <name type="scientific">Anaerosacchariphilus polymeriproducens</name>
    <dbReference type="NCBI Taxonomy" id="1812858"/>
    <lineage>
        <taxon>Bacteria</taxon>
        <taxon>Bacillati</taxon>
        <taxon>Bacillota</taxon>
        <taxon>Clostridia</taxon>
        <taxon>Lachnospirales</taxon>
        <taxon>Lachnospiraceae</taxon>
        <taxon>Anaerosacchariphilus</taxon>
    </lineage>
</organism>
<accession>A0A371AWG9</accession>
<dbReference type="SUPFAM" id="SSF53850">
    <property type="entry name" value="Periplasmic binding protein-like II"/>
    <property type="match status" value="1"/>
</dbReference>
<evidence type="ECO:0000256" key="1">
    <source>
        <dbReference type="ARBA" id="ARBA00022729"/>
    </source>
</evidence>